<gene>
    <name evidence="4" type="ORF">J2Z79_001566</name>
</gene>
<dbReference type="NCBIfam" id="TIGR00257">
    <property type="entry name" value="IMPACT_YIGZ"/>
    <property type="match status" value="1"/>
</dbReference>
<name>A0ABS4JRK4_9FIRM</name>
<comment type="caution">
    <text evidence="4">The sequence shown here is derived from an EMBL/GenBank/DDBJ whole genome shotgun (WGS) entry which is preliminary data.</text>
</comment>
<evidence type="ECO:0000313" key="5">
    <source>
        <dbReference type="Proteomes" id="UP001519289"/>
    </source>
</evidence>
<dbReference type="PANTHER" id="PTHR16301:SF20">
    <property type="entry name" value="IMPACT FAMILY MEMBER YIGZ"/>
    <property type="match status" value="1"/>
</dbReference>
<dbReference type="InterPro" id="IPR001498">
    <property type="entry name" value="Impact_N"/>
</dbReference>
<comment type="similarity">
    <text evidence="1">Belongs to the IMPACT family.</text>
</comment>
<evidence type="ECO:0000259" key="3">
    <source>
        <dbReference type="Pfam" id="PF09186"/>
    </source>
</evidence>
<proteinExistence type="inferred from homology"/>
<dbReference type="EMBL" id="JAGGLG010000010">
    <property type="protein sequence ID" value="MBP2018167.1"/>
    <property type="molecule type" value="Genomic_DNA"/>
</dbReference>
<dbReference type="InterPro" id="IPR020568">
    <property type="entry name" value="Ribosomal_Su5_D2-typ_SF"/>
</dbReference>
<keyword evidence="5" id="KW-1185">Reference proteome</keyword>
<dbReference type="InterPro" id="IPR035647">
    <property type="entry name" value="EFG_III/V"/>
</dbReference>
<evidence type="ECO:0000259" key="2">
    <source>
        <dbReference type="Pfam" id="PF01205"/>
    </source>
</evidence>
<dbReference type="Gene3D" id="3.30.230.30">
    <property type="entry name" value="Impact, N-terminal domain"/>
    <property type="match status" value="1"/>
</dbReference>
<dbReference type="RefSeq" id="WP_209466302.1">
    <property type="nucleotide sequence ID" value="NZ_JAGGLG010000010.1"/>
</dbReference>
<dbReference type="InterPro" id="IPR023582">
    <property type="entry name" value="Impact"/>
</dbReference>
<protein>
    <submittedName>
        <fullName evidence="4">YigZ family protein</fullName>
    </submittedName>
</protein>
<feature type="domain" description="Impact N-terminal" evidence="2">
    <location>
        <begin position="17"/>
        <end position="116"/>
    </location>
</feature>
<dbReference type="Proteomes" id="UP001519289">
    <property type="component" value="Unassembled WGS sequence"/>
</dbReference>
<dbReference type="InterPro" id="IPR036956">
    <property type="entry name" value="Impact_N_sf"/>
</dbReference>
<dbReference type="SUPFAM" id="SSF54211">
    <property type="entry name" value="Ribosomal protein S5 domain 2-like"/>
    <property type="match status" value="1"/>
</dbReference>
<dbReference type="Pfam" id="PF01205">
    <property type="entry name" value="Impact_N"/>
    <property type="match status" value="1"/>
</dbReference>
<feature type="domain" description="UPF0029" evidence="3">
    <location>
        <begin position="135"/>
        <end position="190"/>
    </location>
</feature>
<dbReference type="SUPFAM" id="SSF54980">
    <property type="entry name" value="EF-G C-terminal domain-like"/>
    <property type="match status" value="1"/>
</dbReference>
<dbReference type="Pfam" id="PF09186">
    <property type="entry name" value="DUF1949"/>
    <property type="match status" value="1"/>
</dbReference>
<evidence type="ECO:0000256" key="1">
    <source>
        <dbReference type="ARBA" id="ARBA00007665"/>
    </source>
</evidence>
<dbReference type="Gene3D" id="3.30.70.240">
    <property type="match status" value="1"/>
</dbReference>
<sequence length="210" mass="22081">MAYRTVAGRAQAEIVIRKSRFIANVAPVTSEEAAWAFINEIRGAHPEATHNCFAFTAGGIQRMSDDGEPSGTAGRPIFDVLEKQGLSDTAIVVTRYFGGILLGAGGLVRAYSQAAVAGVEAAGVAEAIAACDLRIRVDYGLLGKVQHLLQQRGALTLDSQFAEEVVLAFRVRAADRAVVAAELAEASAGRIAVEEIGEVLVGPDLRPIHG</sequence>
<dbReference type="InterPro" id="IPR015269">
    <property type="entry name" value="UPF0029_Impact_C"/>
</dbReference>
<evidence type="ECO:0000313" key="4">
    <source>
        <dbReference type="EMBL" id="MBP2018167.1"/>
    </source>
</evidence>
<reference evidence="4 5" key="1">
    <citation type="submission" date="2021-03" db="EMBL/GenBank/DDBJ databases">
        <title>Genomic Encyclopedia of Type Strains, Phase IV (KMG-IV): sequencing the most valuable type-strain genomes for metagenomic binning, comparative biology and taxonomic classification.</title>
        <authorList>
            <person name="Goeker M."/>
        </authorList>
    </citation>
    <scope>NUCLEOTIDE SEQUENCE [LARGE SCALE GENOMIC DNA]</scope>
    <source>
        <strain evidence="4 5">DSM 27138</strain>
    </source>
</reference>
<dbReference type="PANTHER" id="PTHR16301">
    <property type="entry name" value="IMPACT-RELATED"/>
    <property type="match status" value="1"/>
</dbReference>
<dbReference type="InterPro" id="IPR015796">
    <property type="entry name" value="Impact_YigZ-like"/>
</dbReference>
<accession>A0ABS4JRK4</accession>
<organism evidence="4 5">
    <name type="scientific">Symbiobacterium terraclitae</name>
    <dbReference type="NCBI Taxonomy" id="557451"/>
    <lineage>
        <taxon>Bacteria</taxon>
        <taxon>Bacillati</taxon>
        <taxon>Bacillota</taxon>
        <taxon>Clostridia</taxon>
        <taxon>Eubacteriales</taxon>
        <taxon>Symbiobacteriaceae</taxon>
        <taxon>Symbiobacterium</taxon>
    </lineage>
</organism>